<dbReference type="RefSeq" id="XP_018002726.1">
    <property type="nucleotide sequence ID" value="XM_018141822.1"/>
</dbReference>
<feature type="compositionally biased region" description="Acidic residues" evidence="7">
    <location>
        <begin position="46"/>
        <end position="60"/>
    </location>
</feature>
<protein>
    <submittedName>
        <fullName evidence="9">Putative hexaprenyl pyrophosphate synthase, mitochondrial</fullName>
    </submittedName>
</protein>
<dbReference type="AlphaFoldDB" id="A0A0N1HD11"/>
<comment type="caution">
    <text evidence="9">The sequence shown here is derived from an EMBL/GenBank/DDBJ whole genome shotgun (WGS) entry which is preliminary data.</text>
</comment>
<dbReference type="GO" id="GO:0008299">
    <property type="term" value="P:isoprenoid biosynthetic process"/>
    <property type="evidence" value="ECO:0007669"/>
    <property type="project" value="UniProtKB-KW"/>
</dbReference>
<sequence>MASPAHCFYCFECLDASYRRQEPPKLDSYLDLYDAFLDRNVSGERDDTENPDLEDVDVQEGESAAAADANSRPQDAQLDRARPTLPSISRLQASKSSSRSSSASSPSTISAESSSTQASNSTSATSLQPSYASRLSVTESFPLFVTWNTLSRSGHKSLRGCIGTFEGLPLSAGLQSYSLTSAFDDTRFSPIPASLLPSLSCSLTLLADFEPCVDAMDWDLGTHGIRISFNYRNRRHGATYLPDVAIEQGWTKEETIESLMRKAGWDGGYSGVAKRLVRGASRGSEASASRPWEDVNDFKTVRYTGLKLLRLQSKSIRPSRRNFSSTAAQSSAWAAAVSKIQNTVSDILPNRPPSIGNSNVTIDPLKLVARELKFLNKNIRALLGSGHPLLDTVAKYYTQSEGKHVRPLLVLLMSQATASAAKSARDLPNPTPTTTSINTPITHSASVLFDSNPDQPASNLLSNLTSSDLPEDSDANVLPSQRRLAEIVELIHTASLLHDDVIDTSTTRRSAPSANVEFGNKMAVLAGDFLLGRASVALARLRDPEVVELLATVIANLVEGEFMQLKNTATNEANPRWSEDALTYYLQKTYLKSASLISKSCRAAALLGECAPHVVEAAYAYGRNLGMAFQLVDDMLDYTAVSGEQLGKPAGADLELGLATAPLLFAWELRPELGVLVGRRFGGEGDVSKAREIVRQTDGIERTRSLAQMHADKAVESIKDFPEGEAKKGLQEMVVKVMNRRK</sequence>
<dbReference type="Proteomes" id="UP000038010">
    <property type="component" value="Unassembled WGS sequence"/>
</dbReference>
<dbReference type="GO" id="GO:0046872">
    <property type="term" value="F:metal ion binding"/>
    <property type="evidence" value="ECO:0007669"/>
    <property type="project" value="UniProtKB-KW"/>
</dbReference>
<dbReference type="VEuPathDB" id="FungiDB:AB675_1897"/>
<dbReference type="GO" id="GO:0004659">
    <property type="term" value="F:prenyltransferase activity"/>
    <property type="evidence" value="ECO:0007669"/>
    <property type="project" value="InterPro"/>
</dbReference>
<evidence type="ECO:0000256" key="3">
    <source>
        <dbReference type="ARBA" id="ARBA00022679"/>
    </source>
</evidence>
<feature type="region of interest" description="Disordered" evidence="7">
    <location>
        <begin position="41"/>
        <end position="126"/>
    </location>
</feature>
<evidence type="ECO:0000256" key="4">
    <source>
        <dbReference type="ARBA" id="ARBA00022723"/>
    </source>
</evidence>
<reference evidence="9 10" key="1">
    <citation type="submission" date="2015-06" db="EMBL/GenBank/DDBJ databases">
        <title>Draft genome of the ant-associated black yeast Phialophora attae CBS 131958.</title>
        <authorList>
            <person name="Moreno L.F."/>
            <person name="Stielow B.J."/>
            <person name="de Hoog S."/>
            <person name="Vicente V.A."/>
            <person name="Weiss V.A."/>
            <person name="de Vries M."/>
            <person name="Cruz L.M."/>
            <person name="Souza E.M."/>
        </authorList>
    </citation>
    <scope>NUCLEOTIDE SEQUENCE [LARGE SCALE GENOMIC DNA]</scope>
    <source>
        <strain evidence="9 10">CBS 131958</strain>
    </source>
</reference>
<dbReference type="PANTHER" id="PTHR12001:SF69">
    <property type="entry name" value="ALL TRANS-POLYPRENYL-DIPHOSPHATE SYNTHASE PDSS1"/>
    <property type="match status" value="1"/>
</dbReference>
<keyword evidence="3" id="KW-0808">Transferase</keyword>
<keyword evidence="4" id="KW-0479">Metal-binding</keyword>
<dbReference type="Pfam" id="PF01871">
    <property type="entry name" value="AMMECR1"/>
    <property type="match status" value="1"/>
</dbReference>
<dbReference type="Gene3D" id="1.10.600.10">
    <property type="entry name" value="Farnesyl Diphosphate Synthase"/>
    <property type="match status" value="1"/>
</dbReference>
<dbReference type="Gene3D" id="3.30.700.20">
    <property type="entry name" value="Hypothetical protein ph0010, domain 1"/>
    <property type="match status" value="1"/>
</dbReference>
<comment type="cofactor">
    <cofactor evidence="1">
        <name>Mg(2+)</name>
        <dbReference type="ChEBI" id="CHEBI:18420"/>
    </cofactor>
</comment>
<dbReference type="InterPro" id="IPR036071">
    <property type="entry name" value="AMMECR1_dom_sf"/>
</dbReference>
<dbReference type="InterPro" id="IPR002733">
    <property type="entry name" value="AMMECR1_domain"/>
</dbReference>
<dbReference type="GeneID" id="28733702"/>
<dbReference type="CDD" id="cd00685">
    <property type="entry name" value="Trans_IPPS_HT"/>
    <property type="match status" value="1"/>
</dbReference>
<dbReference type="PROSITE" id="PS51112">
    <property type="entry name" value="AMMECR1"/>
    <property type="match status" value="1"/>
</dbReference>
<feature type="domain" description="AMMECR1" evidence="8">
    <location>
        <begin position="96"/>
        <end position="302"/>
    </location>
</feature>
<keyword evidence="10" id="KW-1185">Reference proteome</keyword>
<evidence type="ECO:0000256" key="7">
    <source>
        <dbReference type="SAM" id="MobiDB-lite"/>
    </source>
</evidence>
<dbReference type="InterPro" id="IPR000092">
    <property type="entry name" value="Polyprenyl_synt"/>
</dbReference>
<dbReference type="Pfam" id="PF00348">
    <property type="entry name" value="polyprenyl_synt"/>
    <property type="match status" value="1"/>
</dbReference>
<dbReference type="NCBIfam" id="TIGR00296">
    <property type="entry name" value="TIGR00296 family protein"/>
    <property type="match status" value="1"/>
</dbReference>
<feature type="compositionally biased region" description="Low complexity" evidence="7">
    <location>
        <begin position="87"/>
        <end position="126"/>
    </location>
</feature>
<evidence type="ECO:0000256" key="2">
    <source>
        <dbReference type="ARBA" id="ARBA00006706"/>
    </source>
</evidence>
<dbReference type="GO" id="GO:0046165">
    <property type="term" value="P:alcohol biosynthetic process"/>
    <property type="evidence" value="ECO:0007669"/>
    <property type="project" value="UniProtKB-ARBA"/>
</dbReference>
<comment type="similarity">
    <text evidence="2">Belongs to the FPP/GGPP synthase family.</text>
</comment>
<proteinExistence type="inferred from homology"/>
<gene>
    <name evidence="9" type="ORF">AB675_1897</name>
</gene>
<evidence type="ECO:0000313" key="9">
    <source>
        <dbReference type="EMBL" id="KPI42763.1"/>
    </source>
</evidence>
<dbReference type="STRING" id="1664694.A0A0N1HD11"/>
<dbReference type="InterPro" id="IPR008949">
    <property type="entry name" value="Isoprenoid_synthase_dom_sf"/>
</dbReference>
<organism evidence="9 10">
    <name type="scientific">Cyphellophora attinorum</name>
    <dbReference type="NCBI Taxonomy" id="1664694"/>
    <lineage>
        <taxon>Eukaryota</taxon>
        <taxon>Fungi</taxon>
        <taxon>Dikarya</taxon>
        <taxon>Ascomycota</taxon>
        <taxon>Pezizomycotina</taxon>
        <taxon>Eurotiomycetes</taxon>
        <taxon>Chaetothyriomycetidae</taxon>
        <taxon>Chaetothyriales</taxon>
        <taxon>Cyphellophoraceae</taxon>
        <taxon>Cyphellophora</taxon>
    </lineage>
</organism>
<keyword evidence="5" id="KW-0460">Magnesium</keyword>
<dbReference type="EMBL" id="LFJN01000006">
    <property type="protein sequence ID" value="KPI42763.1"/>
    <property type="molecule type" value="Genomic_DNA"/>
</dbReference>
<dbReference type="PANTHER" id="PTHR12001">
    <property type="entry name" value="GERANYLGERANYL PYROPHOSPHATE SYNTHASE"/>
    <property type="match status" value="1"/>
</dbReference>
<evidence type="ECO:0000256" key="1">
    <source>
        <dbReference type="ARBA" id="ARBA00001946"/>
    </source>
</evidence>
<evidence type="ECO:0000313" key="10">
    <source>
        <dbReference type="Proteomes" id="UP000038010"/>
    </source>
</evidence>
<accession>A0A0N1HD11</accession>
<dbReference type="GO" id="GO:0043386">
    <property type="term" value="P:mycotoxin biosynthetic process"/>
    <property type="evidence" value="ECO:0007669"/>
    <property type="project" value="UniProtKB-ARBA"/>
</dbReference>
<evidence type="ECO:0000259" key="8">
    <source>
        <dbReference type="PROSITE" id="PS51112"/>
    </source>
</evidence>
<dbReference type="InterPro" id="IPR033749">
    <property type="entry name" value="Polyprenyl_synt_CS"/>
</dbReference>
<keyword evidence="6" id="KW-0414">Isoprene biosynthesis</keyword>
<dbReference type="SUPFAM" id="SSF48576">
    <property type="entry name" value="Terpenoid synthases"/>
    <property type="match status" value="1"/>
</dbReference>
<dbReference type="GO" id="GO:0006744">
    <property type="term" value="P:ubiquinone biosynthetic process"/>
    <property type="evidence" value="ECO:0007669"/>
    <property type="project" value="TreeGrafter"/>
</dbReference>
<dbReference type="SUPFAM" id="SSF143447">
    <property type="entry name" value="AMMECR1-like"/>
    <property type="match status" value="1"/>
</dbReference>
<dbReference type="SFLD" id="SFLDS00005">
    <property type="entry name" value="Isoprenoid_Synthase_Type_I"/>
    <property type="match status" value="1"/>
</dbReference>
<dbReference type="OrthoDB" id="9927103at2759"/>
<name>A0A0N1HD11_9EURO</name>
<evidence type="ECO:0000256" key="5">
    <source>
        <dbReference type="ARBA" id="ARBA00022842"/>
    </source>
</evidence>
<dbReference type="InterPro" id="IPR023473">
    <property type="entry name" value="AMMECR1"/>
</dbReference>
<dbReference type="GO" id="GO:1990234">
    <property type="term" value="C:transferase complex"/>
    <property type="evidence" value="ECO:0007669"/>
    <property type="project" value="TreeGrafter"/>
</dbReference>
<evidence type="ECO:0000256" key="6">
    <source>
        <dbReference type="ARBA" id="ARBA00023229"/>
    </source>
</evidence>
<dbReference type="PROSITE" id="PS00444">
    <property type="entry name" value="POLYPRENYL_SYNTHASE_2"/>
    <property type="match status" value="1"/>
</dbReference>
<dbReference type="InterPro" id="IPR027485">
    <property type="entry name" value="AMMECR1_N"/>
</dbReference>